<dbReference type="SUPFAM" id="SSF51445">
    <property type="entry name" value="(Trans)glycosidases"/>
    <property type="match status" value="1"/>
</dbReference>
<dbReference type="GO" id="GO:0008810">
    <property type="term" value="F:cellulase activity"/>
    <property type="evidence" value="ECO:0007669"/>
    <property type="project" value="UniProtKB-EC"/>
</dbReference>
<evidence type="ECO:0000256" key="5">
    <source>
        <dbReference type="ARBA" id="ARBA00023295"/>
    </source>
</evidence>
<dbReference type="EC" id="3.2.1.4" evidence="3"/>
<dbReference type="EMBL" id="KY073227">
    <property type="protein sequence ID" value="APB92618.1"/>
    <property type="molecule type" value="Genomic_DNA"/>
</dbReference>
<feature type="chain" id="PRO_5012453582" description="cellulase" evidence="7">
    <location>
        <begin position="19"/>
        <end position="340"/>
    </location>
</feature>
<keyword evidence="4 6" id="KW-0378">Hydrolase</keyword>
<feature type="signal peptide" evidence="7">
    <location>
        <begin position="1"/>
        <end position="18"/>
    </location>
</feature>
<organism evidence="9">
    <name type="scientific">Saitozyma flava</name>
    <name type="common">Cryptococcus flavus</name>
    <dbReference type="NCBI Taxonomy" id="5416"/>
    <lineage>
        <taxon>Eukaryota</taxon>
        <taxon>Fungi</taxon>
        <taxon>Dikarya</taxon>
        <taxon>Basidiomycota</taxon>
        <taxon>Agaricomycotina</taxon>
        <taxon>Tremellomycetes</taxon>
        <taxon>Tremellales</taxon>
        <taxon>Trimorphomycetaceae</taxon>
        <taxon>Saitozyma</taxon>
    </lineage>
</organism>
<protein>
    <recommendedName>
        <fullName evidence="3">cellulase</fullName>
        <ecNumber evidence="3">3.2.1.4</ecNumber>
    </recommendedName>
</protein>
<dbReference type="PANTHER" id="PTHR34142:SF5">
    <property type="entry name" value="CBM1 DOMAIN-CONTAINING PROTEIN"/>
    <property type="match status" value="1"/>
</dbReference>
<keyword evidence="5 6" id="KW-0326">Glycosidase</keyword>
<evidence type="ECO:0000256" key="6">
    <source>
        <dbReference type="RuleBase" id="RU361153"/>
    </source>
</evidence>
<dbReference type="Gene3D" id="3.20.20.80">
    <property type="entry name" value="Glycosidases"/>
    <property type="match status" value="1"/>
</dbReference>
<dbReference type="InterPro" id="IPR001547">
    <property type="entry name" value="Glyco_hydro_5"/>
</dbReference>
<evidence type="ECO:0000256" key="2">
    <source>
        <dbReference type="ARBA" id="ARBA00005641"/>
    </source>
</evidence>
<evidence type="ECO:0000259" key="8">
    <source>
        <dbReference type="Pfam" id="PF00150"/>
    </source>
</evidence>
<dbReference type="Pfam" id="PF00150">
    <property type="entry name" value="Cellulase"/>
    <property type="match status" value="1"/>
</dbReference>
<dbReference type="GO" id="GO:0009251">
    <property type="term" value="P:glucan catabolic process"/>
    <property type="evidence" value="ECO:0007669"/>
    <property type="project" value="TreeGrafter"/>
</dbReference>
<keyword evidence="7" id="KW-0732">Signal</keyword>
<comment type="similarity">
    <text evidence="2 6">Belongs to the glycosyl hydrolase 5 (cellulase A) family.</text>
</comment>
<evidence type="ECO:0000256" key="1">
    <source>
        <dbReference type="ARBA" id="ARBA00000966"/>
    </source>
</evidence>
<evidence type="ECO:0000256" key="4">
    <source>
        <dbReference type="ARBA" id="ARBA00022801"/>
    </source>
</evidence>
<dbReference type="InterPro" id="IPR018087">
    <property type="entry name" value="Glyco_hydro_5_CS"/>
</dbReference>
<comment type="catalytic activity">
    <reaction evidence="1">
        <text>Endohydrolysis of (1-&gt;4)-beta-D-glucosidic linkages in cellulose, lichenin and cereal beta-D-glucans.</text>
        <dbReference type="EC" id="3.2.1.4"/>
    </reaction>
</comment>
<evidence type="ECO:0000256" key="7">
    <source>
        <dbReference type="SAM" id="SignalP"/>
    </source>
</evidence>
<feature type="domain" description="Glycoside hydrolase family 5" evidence="8">
    <location>
        <begin position="55"/>
        <end position="309"/>
    </location>
</feature>
<dbReference type="PROSITE" id="PS00659">
    <property type="entry name" value="GLYCOSYL_HYDROL_F5"/>
    <property type="match status" value="1"/>
</dbReference>
<dbReference type="AlphaFoldDB" id="A0A1L2JWM2"/>
<reference evidence="9" key="1">
    <citation type="submission" date="2016-11" db="EMBL/GenBank/DDBJ databases">
        <authorList>
            <person name="Jaros S."/>
            <person name="Januszkiewicz K."/>
            <person name="Wedrychowicz H."/>
        </authorList>
    </citation>
    <scope>NUCLEOTIDE SEQUENCE</scope>
    <source>
        <strain evidence="9">OO2</strain>
    </source>
</reference>
<sequence>MKTATLLAALSVLAGALAAPLAGEMSLHRRTLPRLGGVNLAGCDFGIDIYGNSGTPACPGTEQVGHFIADGANLFRLPAGWQYLVGNNQASTSLAPDFFAQYDALVQAVISKGAYAIIDVHNYARWNGAIIGQGGPSNQDFANLWTLLATKYKNDPNVIFGLMNEPHDLDVSTWAGSVQAAVNAIRAAGATSQYILIPGTGFTNANAWFQGQDDALLGVTDPVGGTDKLLLDVHRYNDVDFSGTHAECTTNSLDVLSSLDSWLKGNGRKAIVSETGGGHTTSCETDLGEFLHGIKEDYPSVLGFAVWAAGSFDPSYVLSITPTNGVDNQLFDIAVKPNLP</sequence>
<proteinExistence type="inferred from homology"/>
<dbReference type="InterPro" id="IPR017853">
    <property type="entry name" value="GH"/>
</dbReference>
<name>A0A1L2JWM2_SAIFL</name>
<evidence type="ECO:0000313" key="9">
    <source>
        <dbReference type="EMBL" id="APB92618.1"/>
    </source>
</evidence>
<dbReference type="PANTHER" id="PTHR34142">
    <property type="entry name" value="ENDO-BETA-1,4-GLUCANASE A"/>
    <property type="match status" value="1"/>
</dbReference>
<accession>A0A1L2JWM2</accession>
<evidence type="ECO:0000256" key="3">
    <source>
        <dbReference type="ARBA" id="ARBA00012601"/>
    </source>
</evidence>